<dbReference type="PROSITE" id="PS50850">
    <property type="entry name" value="MFS"/>
    <property type="match status" value="1"/>
</dbReference>
<sequence>MSTETAPHSAAGPDRARLGAVARYGLLVGPLLSMIDSSIVNVAVPDIGRELNAPLDEVQWVVSGYLLALGVALAVTAYAAKRFGTMRVYTISMILFVLVSAACAVAPDIGSLIAFRAVQGFVGAPLVPLALSILLGKDGIGGGKIPISAALTLFLAPALGPTLGGLLIGAGGWRWIFLVNVPVGIVGLLLLLRVPKHLGAPANASIRFDPVGFTLLAAGLTGALFGATEGSAQGWDEAISYLPLGIGIVLLVLYAFWALHRPNPAVNVQMFRHRNSAIALVLQVLCSVVAFGTVFLLPVFTQSVQGYSAIATGLALLPQGIIMGVGTYAGQKLSGRVSLRVLVVSGFLILAGSSVFLLFLEQGTPLWVTALILSGRAVAIGFVTTPLLIAMLAPLREDELADGNTLFNITQRLGGSIGVSILGSIVAGGATLEATIDAFHFVGAILIGLALIGAALALWLSQGKDTPVPLVSTVAE</sequence>
<name>A0ABY2I9M2_9MICO</name>
<evidence type="ECO:0000313" key="10">
    <source>
        <dbReference type="EMBL" id="TFB83721.1"/>
    </source>
</evidence>
<feature type="transmembrane region" description="Helical" evidence="8">
    <location>
        <begin position="341"/>
        <end position="360"/>
    </location>
</feature>
<feature type="transmembrane region" description="Helical" evidence="8">
    <location>
        <begin position="113"/>
        <end position="135"/>
    </location>
</feature>
<feature type="transmembrane region" description="Helical" evidence="8">
    <location>
        <begin position="306"/>
        <end position="329"/>
    </location>
</feature>
<dbReference type="RefSeq" id="WP_134536302.1">
    <property type="nucleotide sequence ID" value="NZ_SOFG01000024.1"/>
</dbReference>
<evidence type="ECO:0000256" key="4">
    <source>
        <dbReference type="ARBA" id="ARBA00022475"/>
    </source>
</evidence>
<keyword evidence="11" id="KW-1185">Reference proteome</keyword>
<feature type="transmembrane region" description="Helical" evidence="8">
    <location>
        <begin position="438"/>
        <end position="460"/>
    </location>
</feature>
<dbReference type="Pfam" id="PF07690">
    <property type="entry name" value="MFS_1"/>
    <property type="match status" value="1"/>
</dbReference>
<feature type="transmembrane region" description="Helical" evidence="8">
    <location>
        <begin position="238"/>
        <end position="257"/>
    </location>
</feature>
<proteinExistence type="inferred from homology"/>
<evidence type="ECO:0000256" key="5">
    <source>
        <dbReference type="ARBA" id="ARBA00022692"/>
    </source>
</evidence>
<evidence type="ECO:0000256" key="6">
    <source>
        <dbReference type="ARBA" id="ARBA00022989"/>
    </source>
</evidence>
<dbReference type="PANTHER" id="PTHR42718:SF9">
    <property type="entry name" value="MAJOR FACILITATOR SUPERFAMILY MULTIDRUG TRANSPORTER MFSC"/>
    <property type="match status" value="1"/>
</dbReference>
<accession>A0ABY2I9M2</accession>
<keyword evidence="4" id="KW-1003">Cell membrane</keyword>
<protein>
    <submittedName>
        <fullName evidence="10">DHA2 family efflux MFS transporter permease subunit</fullName>
    </submittedName>
</protein>
<dbReference type="InterPro" id="IPR036259">
    <property type="entry name" value="MFS_trans_sf"/>
</dbReference>
<dbReference type="EMBL" id="SOFG01000024">
    <property type="protein sequence ID" value="TFB83721.1"/>
    <property type="molecule type" value="Genomic_DNA"/>
</dbReference>
<feature type="transmembrane region" description="Helical" evidence="8">
    <location>
        <begin position="175"/>
        <end position="194"/>
    </location>
</feature>
<reference evidence="10 11" key="1">
    <citation type="submission" date="2019-03" db="EMBL/GenBank/DDBJ databases">
        <title>Genomics of glacier-inhabiting Cryobacterium strains.</title>
        <authorList>
            <person name="Liu Q."/>
            <person name="Xin Y.-H."/>
        </authorList>
    </citation>
    <scope>NUCLEOTIDE SEQUENCE [LARGE SCALE GENOMIC DNA]</scope>
    <source>
        <strain evidence="10 11">MDB2-B</strain>
    </source>
</reference>
<dbReference type="InterPro" id="IPR020846">
    <property type="entry name" value="MFS_dom"/>
</dbReference>
<feature type="transmembrane region" description="Helical" evidence="8">
    <location>
        <begin position="413"/>
        <end position="432"/>
    </location>
</feature>
<keyword evidence="3" id="KW-0813">Transport</keyword>
<feature type="transmembrane region" description="Helical" evidence="8">
    <location>
        <begin position="206"/>
        <end position="226"/>
    </location>
</feature>
<organism evidence="10 11">
    <name type="scientific">Cryobacterium algoricola</name>
    <dbReference type="NCBI Taxonomy" id="1259183"/>
    <lineage>
        <taxon>Bacteria</taxon>
        <taxon>Bacillati</taxon>
        <taxon>Actinomycetota</taxon>
        <taxon>Actinomycetes</taxon>
        <taxon>Micrococcales</taxon>
        <taxon>Microbacteriaceae</taxon>
        <taxon>Cryobacterium</taxon>
    </lineage>
</organism>
<evidence type="ECO:0000256" key="7">
    <source>
        <dbReference type="ARBA" id="ARBA00023136"/>
    </source>
</evidence>
<feature type="transmembrane region" description="Helical" evidence="8">
    <location>
        <begin position="87"/>
        <end position="107"/>
    </location>
</feature>
<feature type="transmembrane region" description="Helical" evidence="8">
    <location>
        <begin position="147"/>
        <end position="169"/>
    </location>
</feature>
<comment type="caution">
    <text evidence="10">The sequence shown here is derived from an EMBL/GenBank/DDBJ whole genome shotgun (WGS) entry which is preliminary data.</text>
</comment>
<feature type="transmembrane region" description="Helical" evidence="8">
    <location>
        <begin position="60"/>
        <end position="80"/>
    </location>
</feature>
<comment type="subcellular location">
    <subcellularLocation>
        <location evidence="1">Cell membrane</location>
        <topology evidence="1">Multi-pass membrane protein</topology>
    </subcellularLocation>
</comment>
<dbReference type="InterPro" id="IPR011701">
    <property type="entry name" value="MFS"/>
</dbReference>
<keyword evidence="6 8" id="KW-1133">Transmembrane helix</keyword>
<feature type="transmembrane region" description="Helical" evidence="8">
    <location>
        <begin position="366"/>
        <end position="392"/>
    </location>
</feature>
<dbReference type="Gene3D" id="1.20.1250.20">
    <property type="entry name" value="MFS general substrate transporter like domains"/>
    <property type="match status" value="1"/>
</dbReference>
<keyword evidence="7 8" id="KW-0472">Membrane</keyword>
<gene>
    <name evidence="10" type="ORF">E3O44_17820</name>
</gene>
<dbReference type="InterPro" id="IPR004638">
    <property type="entry name" value="EmrB-like"/>
</dbReference>
<dbReference type="SUPFAM" id="SSF103473">
    <property type="entry name" value="MFS general substrate transporter"/>
    <property type="match status" value="1"/>
</dbReference>
<keyword evidence="5 8" id="KW-0812">Transmembrane</keyword>
<evidence type="ECO:0000256" key="2">
    <source>
        <dbReference type="ARBA" id="ARBA00008537"/>
    </source>
</evidence>
<evidence type="ECO:0000256" key="1">
    <source>
        <dbReference type="ARBA" id="ARBA00004651"/>
    </source>
</evidence>
<feature type="transmembrane region" description="Helical" evidence="8">
    <location>
        <begin position="277"/>
        <end position="300"/>
    </location>
</feature>
<dbReference type="PANTHER" id="PTHR42718">
    <property type="entry name" value="MAJOR FACILITATOR SUPERFAMILY MULTIDRUG TRANSPORTER MFSC"/>
    <property type="match status" value="1"/>
</dbReference>
<dbReference type="NCBIfam" id="TIGR00711">
    <property type="entry name" value="efflux_EmrB"/>
    <property type="match status" value="1"/>
</dbReference>
<dbReference type="Gene3D" id="1.20.1720.10">
    <property type="entry name" value="Multidrug resistance protein D"/>
    <property type="match status" value="1"/>
</dbReference>
<feature type="transmembrane region" description="Helical" evidence="8">
    <location>
        <begin position="21"/>
        <end position="40"/>
    </location>
</feature>
<evidence type="ECO:0000313" key="11">
    <source>
        <dbReference type="Proteomes" id="UP000297608"/>
    </source>
</evidence>
<feature type="domain" description="Major facilitator superfamily (MFS) profile" evidence="9">
    <location>
        <begin position="22"/>
        <end position="465"/>
    </location>
</feature>
<evidence type="ECO:0000259" key="9">
    <source>
        <dbReference type="PROSITE" id="PS50850"/>
    </source>
</evidence>
<evidence type="ECO:0000256" key="3">
    <source>
        <dbReference type="ARBA" id="ARBA00022448"/>
    </source>
</evidence>
<dbReference type="Proteomes" id="UP000297608">
    <property type="component" value="Unassembled WGS sequence"/>
</dbReference>
<evidence type="ECO:0000256" key="8">
    <source>
        <dbReference type="SAM" id="Phobius"/>
    </source>
</evidence>
<comment type="similarity">
    <text evidence="2">Belongs to the major facilitator superfamily. EmrB family.</text>
</comment>